<dbReference type="Proteomes" id="UP000261828">
    <property type="component" value="Unassembled WGS sequence"/>
</dbReference>
<dbReference type="AlphaFoldDB" id="A0A371JU60"/>
<proteinExistence type="predicted"/>
<dbReference type="InterPro" id="IPR013783">
    <property type="entry name" value="Ig-like_fold"/>
</dbReference>
<keyword evidence="7" id="KW-1185">Reference proteome</keyword>
<evidence type="ECO:0000313" key="7">
    <source>
        <dbReference type="Proteomes" id="UP000261828"/>
    </source>
</evidence>
<evidence type="ECO:0000313" key="6">
    <source>
        <dbReference type="EMBL" id="RDY61316.1"/>
    </source>
</evidence>
<accession>A0A371JU60</accession>
<evidence type="ECO:0000259" key="4">
    <source>
        <dbReference type="PROSITE" id="PS50093"/>
    </source>
</evidence>
<dbReference type="GO" id="GO:0005509">
    <property type="term" value="F:calcium ion binding"/>
    <property type="evidence" value="ECO:0007669"/>
    <property type="project" value="InterPro"/>
</dbReference>
<protein>
    <submittedName>
        <fullName evidence="6">BspA family leucine-rich repeat surface protein</fullName>
    </submittedName>
</protein>
<dbReference type="SUPFAM" id="SSF49299">
    <property type="entry name" value="PKD domain"/>
    <property type="match status" value="1"/>
</dbReference>
<dbReference type="Gene3D" id="2.60.40.10">
    <property type="entry name" value="Immunoglobulins"/>
    <property type="match status" value="1"/>
</dbReference>
<dbReference type="GO" id="GO:0007156">
    <property type="term" value="P:homophilic cell adhesion via plasma membrane adhesion molecules"/>
    <property type="evidence" value="ECO:0007669"/>
    <property type="project" value="InterPro"/>
</dbReference>
<dbReference type="PANTHER" id="PTHR24026:SF126">
    <property type="entry name" value="PROTOCADHERIN FAT 4"/>
    <property type="match status" value="1"/>
</dbReference>
<dbReference type="InterPro" id="IPR035986">
    <property type="entry name" value="PKD_dom_sf"/>
</dbReference>
<keyword evidence="2" id="KW-0472">Membrane</keyword>
<dbReference type="PROSITE" id="PS50093">
    <property type="entry name" value="PKD"/>
    <property type="match status" value="1"/>
</dbReference>
<dbReference type="EMBL" id="QTJX01000001">
    <property type="protein sequence ID" value="RDY61316.1"/>
    <property type="molecule type" value="Genomic_DNA"/>
</dbReference>
<dbReference type="InterPro" id="IPR000601">
    <property type="entry name" value="PKD_dom"/>
</dbReference>
<keyword evidence="1" id="KW-0812">Transmembrane</keyword>
<feature type="domain" description="Cadherin" evidence="5">
    <location>
        <begin position="39"/>
        <end position="134"/>
    </location>
</feature>
<dbReference type="PROSITE" id="PS50268">
    <property type="entry name" value="CADHERIN_2"/>
    <property type="match status" value="2"/>
</dbReference>
<dbReference type="Pfam" id="PF03382">
    <property type="entry name" value="DUF285"/>
    <property type="match status" value="1"/>
</dbReference>
<gene>
    <name evidence="6" type="ORF">DX873_03885</name>
</gene>
<dbReference type="SUPFAM" id="SSF49313">
    <property type="entry name" value="Cadherin-like"/>
    <property type="match status" value="2"/>
</dbReference>
<dbReference type="CDD" id="cd11304">
    <property type="entry name" value="Cadherin_repeat"/>
    <property type="match status" value="2"/>
</dbReference>
<dbReference type="InterPro" id="IPR002126">
    <property type="entry name" value="Cadherin-like_dom"/>
</dbReference>
<evidence type="ECO:0000256" key="1">
    <source>
        <dbReference type="ARBA" id="ARBA00022692"/>
    </source>
</evidence>
<dbReference type="GO" id="GO:0005886">
    <property type="term" value="C:plasma membrane"/>
    <property type="evidence" value="ECO:0007669"/>
    <property type="project" value="UniProtKB-SubCell"/>
</dbReference>
<dbReference type="InterPro" id="IPR015919">
    <property type="entry name" value="Cadherin-like_sf"/>
</dbReference>
<dbReference type="SMART" id="SM00112">
    <property type="entry name" value="CA"/>
    <property type="match status" value="2"/>
</dbReference>
<feature type="domain" description="PKD" evidence="4">
    <location>
        <begin position="259"/>
        <end position="287"/>
    </location>
</feature>
<sequence length="589" mass="64611">MIKPKKMKAKKLLYMVIFALAIVSCSKDDDSKPANQAPTVTPKTFTVSENSNSIGTVTASDEDGDDLAYTIKTNDNDRFAINAQSGQLTVAPGKSLDAGTYTIVVQVSDGTDTATATITIKVTEVDPVNQAPAMEDQEFSAEENIPADHIIGTVQASDPENDELTFAMVTDSDLFEITPNGEISLQEGAILDYETEEQYTIEISVSDGMDAVEAQVTIFVENVIEFLAEDPDAFIVTFKTDTDGEDITIGLHQGYTYDYTIDWGDGTVGNNASEHTYDNAGTYTVAIKGEFPVINMYQNPSATKLMSIEQWGAIQWATMYKAFSGCSNMVYNATDVPDLSQVTNMSGMFFGATAFNGDIGTWDVTKVVDMSFMFYDAESFNQDIGGWDVDKVTNMSSMFEYAESFNQDLNSWNVGEVTDMGFMFNQASAFNGDISNWNVINVNNMKGMFQGAASFNADISGWDVDNVTDVKGMFNYAPSFNRDLSNWNVGNVTDMSYMFREATDFDQNLGSWDISSVTTMQHMLDNTGLSSLNYDITLIGWESQNMVPNGIEFGALGLVYCNLEGMSARTSLIDVKGWNIIGDELCPEL</sequence>
<dbReference type="Gene3D" id="2.60.40.60">
    <property type="entry name" value="Cadherins"/>
    <property type="match status" value="2"/>
</dbReference>
<evidence type="ECO:0000256" key="3">
    <source>
        <dbReference type="SAM" id="SignalP"/>
    </source>
</evidence>
<dbReference type="PANTHER" id="PTHR24026">
    <property type="entry name" value="FAT ATYPICAL CADHERIN-RELATED"/>
    <property type="match status" value="1"/>
</dbReference>
<dbReference type="OrthoDB" id="9813840at2"/>
<evidence type="ECO:0000256" key="2">
    <source>
        <dbReference type="ARBA" id="ARBA00022989"/>
    </source>
</evidence>
<organism evidence="6 7">
    <name type="scientific">Flagellimonas nanhaiensis</name>
    <dbReference type="NCBI Taxonomy" id="2292706"/>
    <lineage>
        <taxon>Bacteria</taxon>
        <taxon>Pseudomonadati</taxon>
        <taxon>Bacteroidota</taxon>
        <taxon>Flavobacteriia</taxon>
        <taxon>Flavobacteriales</taxon>
        <taxon>Flavobacteriaceae</taxon>
        <taxon>Flagellimonas</taxon>
    </lineage>
</organism>
<dbReference type="InterPro" id="IPR011889">
    <property type="entry name" value="Liste_lipo_26"/>
</dbReference>
<evidence type="ECO:0000259" key="5">
    <source>
        <dbReference type="PROSITE" id="PS50268"/>
    </source>
</evidence>
<dbReference type="InterPro" id="IPR005046">
    <property type="entry name" value="DUF285"/>
</dbReference>
<dbReference type="NCBIfam" id="TIGR02167">
    <property type="entry name" value="Liste_lipo_26"/>
    <property type="match status" value="5"/>
</dbReference>
<name>A0A371JU60_9FLAO</name>
<dbReference type="Pfam" id="PF00028">
    <property type="entry name" value="Cadherin"/>
    <property type="match status" value="2"/>
</dbReference>
<comment type="caution">
    <text evidence="6">The sequence shown here is derived from an EMBL/GenBank/DDBJ whole genome shotgun (WGS) entry which is preliminary data.</text>
</comment>
<feature type="domain" description="Cadherin" evidence="5">
    <location>
        <begin position="133"/>
        <end position="234"/>
    </location>
</feature>
<reference evidence="6 7" key="1">
    <citation type="submission" date="2018-08" db="EMBL/GenBank/DDBJ databases">
        <title>Muricauda nanhaiensis sp. nov., isolated from seawater of the South China Sea.</title>
        <authorList>
            <person name="Dang Y."/>
        </authorList>
    </citation>
    <scope>NUCLEOTIDE SEQUENCE [LARGE SCALE GENOMIC DNA]</scope>
    <source>
        <strain evidence="6 7">SM1704</strain>
    </source>
</reference>
<dbReference type="PROSITE" id="PS51257">
    <property type="entry name" value="PROKAR_LIPOPROTEIN"/>
    <property type="match status" value="1"/>
</dbReference>
<feature type="signal peptide" evidence="3">
    <location>
        <begin position="1"/>
        <end position="21"/>
    </location>
</feature>
<keyword evidence="3" id="KW-0732">Signal</keyword>
<keyword evidence="2" id="KW-1133">Transmembrane helix</keyword>
<feature type="chain" id="PRO_5016894029" evidence="3">
    <location>
        <begin position="22"/>
        <end position="589"/>
    </location>
</feature>